<evidence type="ECO:0000256" key="4">
    <source>
        <dbReference type="ARBA" id="ARBA00012729"/>
    </source>
</evidence>
<dbReference type="PANTHER" id="PTHR22595:SF171">
    <property type="entry name" value="BASIC ENDOCHITINASE B"/>
    <property type="match status" value="1"/>
</dbReference>
<dbReference type="GO" id="GO:0016998">
    <property type="term" value="P:cell wall macromolecule catabolic process"/>
    <property type="evidence" value="ECO:0007669"/>
    <property type="project" value="InterPro"/>
</dbReference>
<comment type="caution">
    <text evidence="16">The sequence shown here is derived from an EMBL/GenBank/DDBJ whole genome shotgun (WGS) entry which is preliminary data.</text>
</comment>
<dbReference type="Gramene" id="KZN05404">
    <property type="protein sequence ID" value="KZN05404"/>
    <property type="gene ID" value="DCAR_006241"/>
</dbReference>
<dbReference type="PROSITE" id="PS00026">
    <property type="entry name" value="CHIT_BIND_I_1"/>
    <property type="match status" value="1"/>
</dbReference>
<name>A0A166DLS5_DAUCS</name>
<dbReference type="PROSITE" id="PS00774">
    <property type="entry name" value="CHITINASE_19_2"/>
    <property type="match status" value="2"/>
</dbReference>
<dbReference type="GO" id="GO:0006032">
    <property type="term" value="P:chitin catabolic process"/>
    <property type="evidence" value="ECO:0007669"/>
    <property type="project" value="UniProtKB-KW"/>
</dbReference>
<dbReference type="Pfam" id="PF00187">
    <property type="entry name" value="Chitin_bind_1"/>
    <property type="match status" value="1"/>
</dbReference>
<feature type="disulfide bond" evidence="14">
    <location>
        <begin position="291"/>
        <end position="305"/>
    </location>
</feature>
<dbReference type="PANTHER" id="PTHR22595">
    <property type="entry name" value="CHITINASE-RELATED"/>
    <property type="match status" value="1"/>
</dbReference>
<dbReference type="CDD" id="cd06921">
    <property type="entry name" value="ChtBD1_GH19_hevein"/>
    <property type="match status" value="1"/>
</dbReference>
<proteinExistence type="inferred from homology"/>
<evidence type="ECO:0000256" key="9">
    <source>
        <dbReference type="ARBA" id="ARBA00023024"/>
    </source>
</evidence>
<dbReference type="CDD" id="cd00325">
    <property type="entry name" value="chitinase_GH19"/>
    <property type="match status" value="2"/>
</dbReference>
<dbReference type="SMART" id="SM00270">
    <property type="entry name" value="ChtBD1"/>
    <property type="match status" value="1"/>
</dbReference>
<dbReference type="Pfam" id="PF00182">
    <property type="entry name" value="Glyco_hydro_19"/>
    <property type="match status" value="2"/>
</dbReference>
<sequence length="566" mass="61296">MLCAQMECVAANTGGVAPLLSNCQSQCGGSTPVPGGGSGGVGSVITESVFNDMLKHRNDGNCRSNGFYTYSAFINAEQSFNGFGTTGTTDQRKQEFAAFLAQRLTKLQHIKDGQWPFRYGWATAPDGPYSWGYCFIAERNNPGTFCTSPDWPCAAGQEYYGRGPIQLTHNYNYGQARRAIGVDLINNSDLVATDAVISFKTAIWFWMTPQSNKPSSHDVITGRWSPSAADIAANRVPGFGVITNIINGGLECSRGTDSYLFDLFCSQFQLARSIEQCGKQAGNALCPNGMCCSQFGWCGTTAEYCTKCQSQCGGSKPVPSGGSGDVGSIITESVFNDMLKHRNDGNCKSNGFYTYRAFINAAKSFNGFATTGNTDQRKREVAAFLAQTSHETTGGWASAPDGPYAWGYCFIAERNNPGTFCTSADWPCAPGKQYYGRGPIQITHNYNYGQAGKAIGVDLINNPDLVATDATISFKTAIWFWMTPQGNKPSSHNVITGRWSPSAADNAANRVPGFGVITNIINGGLECNRGTDNRVQDRIGFYKRYCDILRVGYGNNLDCNNQRPFA</sequence>
<evidence type="ECO:0000256" key="10">
    <source>
        <dbReference type="ARBA" id="ARBA00023157"/>
    </source>
</evidence>
<evidence type="ECO:0000256" key="13">
    <source>
        <dbReference type="ARBA" id="ARBA00023326"/>
    </source>
</evidence>
<keyword evidence="5 14" id="KW-0147">Chitin-binding</keyword>
<dbReference type="Gene3D" id="1.10.530.10">
    <property type="match status" value="2"/>
</dbReference>
<dbReference type="EC" id="3.2.1.14" evidence="4"/>
<dbReference type="InterPro" id="IPR018371">
    <property type="entry name" value="Chitin-binding_1_CS"/>
</dbReference>
<protein>
    <recommendedName>
        <fullName evidence="4">chitinase</fullName>
        <ecNumber evidence="4">3.2.1.14</ecNumber>
    </recommendedName>
</protein>
<dbReference type="InterPro" id="IPR023346">
    <property type="entry name" value="Lysozyme-like_dom_sf"/>
</dbReference>
<evidence type="ECO:0000256" key="5">
    <source>
        <dbReference type="ARBA" id="ARBA00022669"/>
    </source>
</evidence>
<comment type="similarity">
    <text evidence="3">Belongs to the glycosyl hydrolase 19 family. Chitinase class I subfamily.</text>
</comment>
<dbReference type="STRING" id="79200.A0A166DLS5"/>
<feature type="disulfide bond" evidence="14">
    <location>
        <begin position="286"/>
        <end position="298"/>
    </location>
</feature>
<dbReference type="InterPro" id="IPR036861">
    <property type="entry name" value="Endochitinase-like_sf"/>
</dbReference>
<evidence type="ECO:0000256" key="8">
    <source>
        <dbReference type="ARBA" id="ARBA00022821"/>
    </source>
</evidence>
<keyword evidence="10 14" id="KW-1015">Disulfide bond</keyword>
<organism evidence="16">
    <name type="scientific">Daucus carota subsp. sativus</name>
    <name type="common">Carrot</name>
    <dbReference type="NCBI Taxonomy" id="79200"/>
    <lineage>
        <taxon>Eukaryota</taxon>
        <taxon>Viridiplantae</taxon>
        <taxon>Streptophyta</taxon>
        <taxon>Embryophyta</taxon>
        <taxon>Tracheophyta</taxon>
        <taxon>Spermatophyta</taxon>
        <taxon>Magnoliopsida</taxon>
        <taxon>eudicotyledons</taxon>
        <taxon>Gunneridae</taxon>
        <taxon>Pentapetalae</taxon>
        <taxon>asterids</taxon>
        <taxon>campanulids</taxon>
        <taxon>Apiales</taxon>
        <taxon>Apiaceae</taxon>
        <taxon>Apioideae</taxon>
        <taxon>Scandiceae</taxon>
        <taxon>Daucinae</taxon>
        <taxon>Daucus</taxon>
        <taxon>Daucus sect. Daucus</taxon>
    </lineage>
</organism>
<keyword evidence="11" id="KW-0119">Carbohydrate metabolism</keyword>
<evidence type="ECO:0000256" key="11">
    <source>
        <dbReference type="ARBA" id="ARBA00023277"/>
    </source>
</evidence>
<dbReference type="InterPro" id="IPR001002">
    <property type="entry name" value="Chitin-bd_1"/>
</dbReference>
<evidence type="ECO:0000256" key="14">
    <source>
        <dbReference type="PROSITE-ProRule" id="PRU00261"/>
    </source>
</evidence>
<dbReference type="GO" id="GO:0050832">
    <property type="term" value="P:defense response to fungus"/>
    <property type="evidence" value="ECO:0007669"/>
    <property type="project" value="TreeGrafter"/>
</dbReference>
<evidence type="ECO:0000313" key="16">
    <source>
        <dbReference type="EMBL" id="KZN05404.1"/>
    </source>
</evidence>
<reference evidence="16" key="1">
    <citation type="journal article" date="2016" name="Nat. Genet.">
        <title>A high-quality carrot genome assembly provides new insights into carotenoid accumulation and asterid genome evolution.</title>
        <authorList>
            <person name="Iorizzo M."/>
            <person name="Ellison S."/>
            <person name="Senalik D."/>
            <person name="Zeng P."/>
            <person name="Satapoomin P."/>
            <person name="Huang J."/>
            <person name="Bowman M."/>
            <person name="Iovene M."/>
            <person name="Sanseverino W."/>
            <person name="Cavagnaro P."/>
            <person name="Yildiz M."/>
            <person name="Macko-Podgorni A."/>
            <person name="Moranska E."/>
            <person name="Grzebelus E."/>
            <person name="Grzebelus D."/>
            <person name="Ashrafi H."/>
            <person name="Zheng Z."/>
            <person name="Cheng S."/>
            <person name="Spooner D."/>
            <person name="Van Deynze A."/>
            <person name="Simon P."/>
        </authorList>
    </citation>
    <scope>NUCLEOTIDE SEQUENCE [LARGE SCALE GENOMIC DNA]</scope>
    <source>
        <tissue evidence="16">Leaf</tissue>
    </source>
</reference>
<dbReference type="OMA" id="RVNEQNP"/>
<feature type="domain" description="Chitin-binding type-1" evidence="15">
    <location>
        <begin position="274"/>
        <end position="314"/>
    </location>
</feature>
<dbReference type="Gene3D" id="3.30.60.10">
    <property type="entry name" value="Endochitinase-like"/>
    <property type="match status" value="1"/>
</dbReference>
<keyword evidence="7" id="KW-0378">Hydrolase</keyword>
<dbReference type="AlphaFoldDB" id="A0A166DLS5"/>
<accession>A0A166DLS5</accession>
<comment type="function">
    <text evidence="2">Defense against chitin-containing fungal pathogens.</text>
</comment>
<keyword evidence="12" id="KW-0326">Glycosidase</keyword>
<keyword evidence="13" id="KW-0624">Polysaccharide degradation</keyword>
<dbReference type="EMBL" id="LNRQ01000002">
    <property type="protein sequence ID" value="KZN05404.1"/>
    <property type="molecule type" value="Genomic_DNA"/>
</dbReference>
<feature type="disulfide bond" evidence="14">
    <location>
        <begin position="308"/>
        <end position="312"/>
    </location>
</feature>
<evidence type="ECO:0000256" key="7">
    <source>
        <dbReference type="ARBA" id="ARBA00022801"/>
    </source>
</evidence>
<dbReference type="PROSITE" id="PS00773">
    <property type="entry name" value="CHITINASE_19_1"/>
    <property type="match status" value="2"/>
</dbReference>
<dbReference type="GO" id="GO:0008843">
    <property type="term" value="F:endochitinase activity"/>
    <property type="evidence" value="ECO:0007669"/>
    <property type="project" value="UniProtKB-EC"/>
</dbReference>
<evidence type="ECO:0000259" key="15">
    <source>
        <dbReference type="PROSITE" id="PS50941"/>
    </source>
</evidence>
<keyword evidence="6" id="KW-0732">Signal</keyword>
<evidence type="ECO:0000256" key="1">
    <source>
        <dbReference type="ARBA" id="ARBA00000822"/>
    </source>
</evidence>
<feature type="disulfide bond" evidence="14">
    <location>
        <begin position="277"/>
        <end position="292"/>
    </location>
</feature>
<dbReference type="SUPFAM" id="SSF53955">
    <property type="entry name" value="Lysozyme-like"/>
    <property type="match status" value="2"/>
</dbReference>
<evidence type="ECO:0000256" key="12">
    <source>
        <dbReference type="ARBA" id="ARBA00023295"/>
    </source>
</evidence>
<dbReference type="FunFam" id="3.30.20.10:FF:000001">
    <property type="entry name" value="Endochitinase (Chitinase)"/>
    <property type="match status" value="1"/>
</dbReference>
<keyword evidence="9" id="KW-0146">Chitin degradation</keyword>
<dbReference type="InterPro" id="IPR000726">
    <property type="entry name" value="Glyco_hydro_19_cat"/>
</dbReference>
<dbReference type="GO" id="GO:0000272">
    <property type="term" value="P:polysaccharide catabolic process"/>
    <property type="evidence" value="ECO:0007669"/>
    <property type="project" value="UniProtKB-KW"/>
</dbReference>
<gene>
    <name evidence="16" type="ORF">DCAR_006241</name>
</gene>
<comment type="catalytic activity">
    <reaction evidence="1">
        <text>Random endo-hydrolysis of N-acetyl-beta-D-glucosaminide (1-&gt;4)-beta-linkages in chitin and chitodextrins.</text>
        <dbReference type="EC" id="3.2.1.14"/>
    </reaction>
</comment>
<evidence type="ECO:0000256" key="3">
    <source>
        <dbReference type="ARBA" id="ARBA00009373"/>
    </source>
</evidence>
<keyword evidence="8" id="KW-0611">Plant defense</keyword>
<dbReference type="Gene3D" id="3.30.20.10">
    <property type="entry name" value="Endochitinase, domain 2"/>
    <property type="match status" value="2"/>
</dbReference>
<evidence type="ECO:0000256" key="6">
    <source>
        <dbReference type="ARBA" id="ARBA00022729"/>
    </source>
</evidence>
<dbReference type="PRINTS" id="PR00451">
    <property type="entry name" value="CHITINBINDNG"/>
</dbReference>
<dbReference type="PROSITE" id="PS50941">
    <property type="entry name" value="CHIT_BIND_I_2"/>
    <property type="match status" value="1"/>
</dbReference>
<dbReference type="SUPFAM" id="SSF57016">
    <property type="entry name" value="Plant lectins/antimicrobial peptides"/>
    <property type="match status" value="1"/>
</dbReference>
<evidence type="ECO:0000256" key="2">
    <source>
        <dbReference type="ARBA" id="ARBA00003102"/>
    </source>
</evidence>
<dbReference type="GO" id="GO:0008061">
    <property type="term" value="F:chitin binding"/>
    <property type="evidence" value="ECO:0007669"/>
    <property type="project" value="UniProtKB-UniRule"/>
</dbReference>